<dbReference type="InterPro" id="IPR004099">
    <property type="entry name" value="Pyr_nucl-diS_OxRdtase_dimer"/>
</dbReference>
<dbReference type="PRINTS" id="PR00368">
    <property type="entry name" value="FADPNR"/>
</dbReference>
<evidence type="ECO:0000256" key="4">
    <source>
        <dbReference type="ARBA" id="ARBA00022857"/>
    </source>
</evidence>
<dbReference type="STRING" id="43678.OJAG_27430"/>
<dbReference type="SUPFAM" id="SSF51905">
    <property type="entry name" value="FAD/NAD(P)-binding domain"/>
    <property type="match status" value="1"/>
</dbReference>
<evidence type="ECO:0000256" key="6">
    <source>
        <dbReference type="ARBA" id="ARBA00023157"/>
    </source>
</evidence>
<dbReference type="PATRIC" id="fig|43678.3.peg.2869"/>
<evidence type="ECO:0000256" key="11">
    <source>
        <dbReference type="RuleBase" id="RU003691"/>
    </source>
</evidence>
<dbReference type="Gene3D" id="3.50.50.60">
    <property type="entry name" value="FAD/NAD(P)-binding domain"/>
    <property type="match status" value="2"/>
</dbReference>
<organism evidence="14 15">
    <name type="scientific">Oerskovia enterophila</name>
    <dbReference type="NCBI Taxonomy" id="43678"/>
    <lineage>
        <taxon>Bacteria</taxon>
        <taxon>Bacillati</taxon>
        <taxon>Actinomycetota</taxon>
        <taxon>Actinomycetes</taxon>
        <taxon>Micrococcales</taxon>
        <taxon>Cellulomonadaceae</taxon>
        <taxon>Oerskovia</taxon>
    </lineage>
</organism>
<evidence type="ECO:0000256" key="7">
    <source>
        <dbReference type="ARBA" id="ARBA00023284"/>
    </source>
</evidence>
<name>A0A163QRG1_9CELL</name>
<keyword evidence="7 11" id="KW-0676">Redox-active center</keyword>
<protein>
    <submittedName>
        <fullName evidence="14">Putative pyridine nucleotide-disulfide oxidoreductase RclA</fullName>
    </submittedName>
</protein>
<comment type="cofactor">
    <cofactor evidence="9">
        <name>FAD</name>
        <dbReference type="ChEBI" id="CHEBI:57692"/>
    </cofactor>
    <text evidence="9">Binds 1 FAD per subunit.</text>
</comment>
<keyword evidence="6" id="KW-1015">Disulfide bond</keyword>
<proteinExistence type="inferred from homology"/>
<dbReference type="InterPro" id="IPR023753">
    <property type="entry name" value="FAD/NAD-binding_dom"/>
</dbReference>
<comment type="caution">
    <text evidence="14">The sequence shown here is derived from an EMBL/GenBank/DDBJ whole genome shotgun (WGS) entry which is preliminary data.</text>
</comment>
<dbReference type="EMBL" id="LRIE01000079">
    <property type="protein sequence ID" value="KZM34446.1"/>
    <property type="molecule type" value="Genomic_DNA"/>
</dbReference>
<feature type="binding site" evidence="9">
    <location>
        <position position="268"/>
    </location>
    <ligand>
        <name>NAD(+)</name>
        <dbReference type="ChEBI" id="CHEBI:57540"/>
    </ligand>
</feature>
<dbReference type="SUPFAM" id="SSF55424">
    <property type="entry name" value="FAD/NAD-linked reductases, dimerisation (C-terminal) domain"/>
    <property type="match status" value="1"/>
</dbReference>
<dbReference type="InterPro" id="IPR036188">
    <property type="entry name" value="FAD/NAD-bd_sf"/>
</dbReference>
<comment type="similarity">
    <text evidence="1 11">Belongs to the class-I pyridine nucleotide-disulfide oxidoreductase family.</text>
</comment>
<keyword evidence="9" id="KW-0547">Nucleotide-binding</keyword>
<evidence type="ECO:0000256" key="8">
    <source>
        <dbReference type="PIRSR" id="PIRSR000350-2"/>
    </source>
</evidence>
<dbReference type="InterPro" id="IPR016156">
    <property type="entry name" value="FAD/NAD-linked_Rdtase_dimer_sf"/>
</dbReference>
<dbReference type="PANTHER" id="PTHR43014">
    <property type="entry name" value="MERCURIC REDUCTASE"/>
    <property type="match status" value="1"/>
</dbReference>
<feature type="binding site" evidence="9">
    <location>
        <begin position="174"/>
        <end position="181"/>
    </location>
    <ligand>
        <name>NAD(+)</name>
        <dbReference type="ChEBI" id="CHEBI:57540"/>
    </ligand>
</feature>
<dbReference type="RefSeq" id="WP_068709184.1">
    <property type="nucleotide sequence ID" value="NZ_LRIE01000079.1"/>
</dbReference>
<feature type="active site" description="Proton acceptor" evidence="8">
    <location>
        <position position="446"/>
    </location>
</feature>
<evidence type="ECO:0000313" key="15">
    <source>
        <dbReference type="Proteomes" id="UP000076447"/>
    </source>
</evidence>
<dbReference type="InterPro" id="IPR001100">
    <property type="entry name" value="Pyr_nuc-diS_OxRdtase"/>
</dbReference>
<reference evidence="14 15" key="1">
    <citation type="submission" date="2016-01" db="EMBL/GenBank/DDBJ databases">
        <title>Genome sequence of Oerskovia enterophila VJag, an agar and cellulose degrading bacterium.</title>
        <authorList>
            <person name="Poehlein A."/>
            <person name="Jag V."/>
            <person name="Bengelsdorf F."/>
            <person name="Duerre P."/>
            <person name="Daniel R."/>
        </authorList>
    </citation>
    <scope>NUCLEOTIDE SEQUENCE [LARGE SCALE GENOMIC DNA]</scope>
    <source>
        <strain evidence="14 15">VJag</strain>
    </source>
</reference>
<feature type="disulfide bond" description="Redox-active" evidence="10">
    <location>
        <begin position="45"/>
        <end position="50"/>
    </location>
</feature>
<sequence length="461" mass="48418">MDALHVDLLVIGFGKGGKTIAAAMGRRGQRVVMVEQSDQMYGGTCINIGCVPTKALVHDAESRRSGDAPKHWYARAVTRKADLTALLRAKNFDMLDGIDTVTIVTGRATFVGSREVEVRAGADVLRIRAETVVIDTGSEPVIPEIPGVLDNPRVTTSTTLIATEDLPARLVVIGGGYVGIELAGMYAQFGSQVTVLESAERVFGREDEDVADAAREILERQGVTFLTGVRATSIRDADDGATVSYEGGGPGEASEGAVTGDLILLAVGRRPVTAGLGLEVAGIRTTDRGAVEVDEHLRTSVPGVYAVGDVNGGPQFTYISLDDSRIVLDQLVGSGERSTADRGAVPYTVFLSPPLARVGLTEREARKAGHDVLVASKAVASLAAMPRARIVEQTDGLMKFVVDATSGLVLGAALLCVDSQELINTVALAMRHGVSAAELRDAIYTHPSSTEGFNEVLAALA</sequence>
<dbReference type="AlphaFoldDB" id="A0A163QRG1"/>
<feature type="binding site" evidence="9">
    <location>
        <position position="309"/>
    </location>
    <ligand>
        <name>FAD</name>
        <dbReference type="ChEBI" id="CHEBI:57692"/>
    </ligand>
</feature>
<feature type="domain" description="Pyridine nucleotide-disulphide oxidoreductase dimerisation" evidence="12">
    <location>
        <begin position="345"/>
        <end position="455"/>
    </location>
</feature>
<dbReference type="Gene3D" id="3.30.390.30">
    <property type="match status" value="1"/>
</dbReference>
<keyword evidence="3 9" id="KW-0274">FAD</keyword>
<dbReference type="Proteomes" id="UP000076447">
    <property type="component" value="Unassembled WGS sequence"/>
</dbReference>
<dbReference type="PRINTS" id="PR00411">
    <property type="entry name" value="PNDRDTASEI"/>
</dbReference>
<dbReference type="PANTHER" id="PTHR43014:SF4">
    <property type="entry name" value="PYRIDINE NUCLEOTIDE-DISULFIDE OXIDOREDUCTASE RCLA-RELATED"/>
    <property type="match status" value="1"/>
</dbReference>
<dbReference type="GO" id="GO:0003955">
    <property type="term" value="F:NAD(P)H dehydrogenase (quinone) activity"/>
    <property type="evidence" value="ECO:0007669"/>
    <property type="project" value="TreeGrafter"/>
</dbReference>
<keyword evidence="5 11" id="KW-0560">Oxidoreductase</keyword>
<dbReference type="Pfam" id="PF07992">
    <property type="entry name" value="Pyr_redox_2"/>
    <property type="match status" value="1"/>
</dbReference>
<dbReference type="PIRSF" id="PIRSF000350">
    <property type="entry name" value="Mercury_reductase_MerA"/>
    <property type="match status" value="1"/>
</dbReference>
<evidence type="ECO:0000256" key="9">
    <source>
        <dbReference type="PIRSR" id="PIRSR000350-3"/>
    </source>
</evidence>
<gene>
    <name evidence="14" type="primary">rclA</name>
    <name evidence="14" type="ORF">OJAG_27430</name>
</gene>
<evidence type="ECO:0000256" key="10">
    <source>
        <dbReference type="PIRSR" id="PIRSR000350-4"/>
    </source>
</evidence>
<dbReference type="OrthoDB" id="9800167at2"/>
<evidence type="ECO:0000256" key="3">
    <source>
        <dbReference type="ARBA" id="ARBA00022827"/>
    </source>
</evidence>
<evidence type="ECO:0000256" key="5">
    <source>
        <dbReference type="ARBA" id="ARBA00023002"/>
    </source>
</evidence>
<keyword evidence="4" id="KW-0521">NADP</keyword>
<feature type="domain" description="FAD/NAD(P)-binding" evidence="13">
    <location>
        <begin position="7"/>
        <end position="319"/>
    </location>
</feature>
<dbReference type="GO" id="GO:0050660">
    <property type="term" value="F:flavin adenine dinucleotide binding"/>
    <property type="evidence" value="ECO:0007669"/>
    <property type="project" value="TreeGrafter"/>
</dbReference>
<feature type="binding site" evidence="9">
    <location>
        <position position="54"/>
    </location>
    <ligand>
        <name>FAD</name>
        <dbReference type="ChEBI" id="CHEBI:57692"/>
    </ligand>
</feature>
<evidence type="ECO:0000259" key="12">
    <source>
        <dbReference type="Pfam" id="PF02852"/>
    </source>
</evidence>
<keyword evidence="9" id="KW-0520">NAD</keyword>
<accession>A0A163QRG1</accession>
<evidence type="ECO:0000259" key="13">
    <source>
        <dbReference type="Pfam" id="PF07992"/>
    </source>
</evidence>
<dbReference type="GO" id="GO:0016668">
    <property type="term" value="F:oxidoreductase activity, acting on a sulfur group of donors, NAD(P) as acceptor"/>
    <property type="evidence" value="ECO:0007669"/>
    <property type="project" value="InterPro"/>
</dbReference>
<dbReference type="InterPro" id="IPR012999">
    <property type="entry name" value="Pyr_OxRdtase_I_AS"/>
</dbReference>
<keyword evidence="2 11" id="KW-0285">Flavoprotein</keyword>
<evidence type="ECO:0000256" key="2">
    <source>
        <dbReference type="ARBA" id="ARBA00022630"/>
    </source>
</evidence>
<dbReference type="PROSITE" id="PS00076">
    <property type="entry name" value="PYRIDINE_REDOX_1"/>
    <property type="match status" value="1"/>
</dbReference>
<evidence type="ECO:0000313" key="14">
    <source>
        <dbReference type="EMBL" id="KZM34446.1"/>
    </source>
</evidence>
<feature type="binding site" evidence="9">
    <location>
        <position position="197"/>
    </location>
    <ligand>
        <name>NAD(+)</name>
        <dbReference type="ChEBI" id="CHEBI:57540"/>
    </ligand>
</feature>
<dbReference type="FunFam" id="3.30.390.30:FF:000001">
    <property type="entry name" value="Dihydrolipoyl dehydrogenase"/>
    <property type="match status" value="1"/>
</dbReference>
<dbReference type="Pfam" id="PF02852">
    <property type="entry name" value="Pyr_redox_dim"/>
    <property type="match status" value="1"/>
</dbReference>
<evidence type="ECO:0000256" key="1">
    <source>
        <dbReference type="ARBA" id="ARBA00007532"/>
    </source>
</evidence>
<feature type="binding site" evidence="9">
    <location>
        <begin position="136"/>
        <end position="138"/>
    </location>
    <ligand>
        <name>FAD</name>
        <dbReference type="ChEBI" id="CHEBI:57692"/>
    </ligand>
</feature>